<dbReference type="GO" id="GO:0005978">
    <property type="term" value="P:glycogen biosynthetic process"/>
    <property type="evidence" value="ECO:0007669"/>
    <property type="project" value="UniProtKB-KW"/>
</dbReference>
<evidence type="ECO:0000256" key="11">
    <source>
        <dbReference type="ARBA" id="ARBA00050886"/>
    </source>
</evidence>
<evidence type="ECO:0000256" key="15">
    <source>
        <dbReference type="SAM" id="Phobius"/>
    </source>
</evidence>
<evidence type="ECO:0000313" key="19">
    <source>
        <dbReference type="Proteomes" id="UP000663870"/>
    </source>
</evidence>
<reference evidence="16" key="1">
    <citation type="submission" date="2021-02" db="EMBL/GenBank/DDBJ databases">
        <authorList>
            <person name="Nowell W R."/>
        </authorList>
    </citation>
    <scope>NUCLEOTIDE SEQUENCE</scope>
</reference>
<dbReference type="InterPro" id="IPR029044">
    <property type="entry name" value="Nucleotide-diphossugar_trans"/>
</dbReference>
<dbReference type="EMBL" id="CAJNOH010000641">
    <property type="protein sequence ID" value="CAF1094403.1"/>
    <property type="molecule type" value="Genomic_DNA"/>
</dbReference>
<dbReference type="GO" id="GO:0046872">
    <property type="term" value="F:metal ion binding"/>
    <property type="evidence" value="ECO:0007669"/>
    <property type="project" value="UniProtKB-KW"/>
</dbReference>
<keyword evidence="19" id="KW-1185">Reference proteome</keyword>
<feature type="transmembrane region" description="Helical" evidence="15">
    <location>
        <begin position="460"/>
        <end position="484"/>
    </location>
</feature>
<dbReference type="GO" id="GO:0005737">
    <property type="term" value="C:cytoplasm"/>
    <property type="evidence" value="ECO:0007669"/>
    <property type="project" value="UniProtKB-SubCell"/>
</dbReference>
<comment type="catalytic activity">
    <reaction evidence="11">
        <text>[1,4-alpha-D-glucosyl](n)-L-tyrosyl-[glycogenin] + UDP-alpha-D-glucose = [1,4-alpha-D-glucosyl](n+1)-L-tyrosyl-[glycogenin] + UDP + H(+)</text>
        <dbReference type="Rhea" id="RHEA:56560"/>
        <dbReference type="Rhea" id="RHEA-COMP:14606"/>
        <dbReference type="Rhea" id="RHEA-COMP:14607"/>
        <dbReference type="ChEBI" id="CHEBI:15378"/>
        <dbReference type="ChEBI" id="CHEBI:58223"/>
        <dbReference type="ChEBI" id="CHEBI:58885"/>
        <dbReference type="ChEBI" id="CHEBI:140574"/>
        <dbReference type="EC" id="2.4.1.186"/>
    </reaction>
</comment>
<evidence type="ECO:0000256" key="12">
    <source>
        <dbReference type="ARBA" id="ARBA00052293"/>
    </source>
</evidence>
<feature type="compositionally biased region" description="Polar residues" evidence="14">
    <location>
        <begin position="498"/>
        <end position="512"/>
    </location>
</feature>
<dbReference type="EC" id="2.4.1.186" evidence="10"/>
<dbReference type="AlphaFoldDB" id="A0A814NKS7"/>
<feature type="region of interest" description="Disordered" evidence="14">
    <location>
        <begin position="498"/>
        <end position="520"/>
    </location>
</feature>
<protein>
    <recommendedName>
        <fullName evidence="10">glycogenin glucosyltransferase</fullName>
        <ecNumber evidence="10">2.4.1.186</ecNumber>
    </recommendedName>
</protein>
<keyword evidence="6" id="KW-0320">Glycogen biosynthesis</keyword>
<feature type="region of interest" description="Disordered" evidence="14">
    <location>
        <begin position="335"/>
        <end position="396"/>
    </location>
</feature>
<keyword evidence="5" id="KW-0479">Metal-binding</keyword>
<comment type="caution">
    <text evidence="16">The sequence shown here is derived from an EMBL/GenBank/DDBJ whole genome shotgun (WGS) entry which is preliminary data.</text>
</comment>
<dbReference type="Proteomes" id="UP000663854">
    <property type="component" value="Unassembled WGS sequence"/>
</dbReference>
<evidence type="ECO:0000256" key="6">
    <source>
        <dbReference type="ARBA" id="ARBA00023056"/>
    </source>
</evidence>
<keyword evidence="3" id="KW-0963">Cytoplasm</keyword>
<evidence type="ECO:0000256" key="1">
    <source>
        <dbReference type="ARBA" id="ARBA00001936"/>
    </source>
</evidence>
<evidence type="ECO:0000256" key="8">
    <source>
        <dbReference type="ARBA" id="ARBA00023211"/>
    </source>
</evidence>
<feature type="compositionally biased region" description="Polar residues" evidence="14">
    <location>
        <begin position="424"/>
        <end position="447"/>
    </location>
</feature>
<evidence type="ECO:0000256" key="9">
    <source>
        <dbReference type="ARBA" id="ARBA00038162"/>
    </source>
</evidence>
<dbReference type="EMBL" id="CAJNOL010001121">
    <property type="protein sequence ID" value="CAF1292129.1"/>
    <property type="molecule type" value="Genomic_DNA"/>
</dbReference>
<dbReference type="Gene3D" id="3.90.550.10">
    <property type="entry name" value="Spore Coat Polysaccharide Biosynthesis Protein SpsA, Chain A"/>
    <property type="match status" value="1"/>
</dbReference>
<evidence type="ECO:0000313" key="18">
    <source>
        <dbReference type="Proteomes" id="UP000663854"/>
    </source>
</evidence>
<dbReference type="GO" id="GO:0008466">
    <property type="term" value="F:glycogenin glucosyltransferase activity"/>
    <property type="evidence" value="ECO:0007669"/>
    <property type="project" value="UniProtKB-EC"/>
</dbReference>
<comment type="subcellular location">
    <subcellularLocation>
        <location evidence="2">Cytoplasm</location>
    </subcellularLocation>
</comment>
<dbReference type="FunFam" id="3.90.550.10:FF:000092">
    <property type="entry name" value="Glycogenin 2"/>
    <property type="match status" value="1"/>
</dbReference>
<dbReference type="CDD" id="cd02537">
    <property type="entry name" value="GT8_Glycogenin"/>
    <property type="match status" value="1"/>
</dbReference>
<feature type="region of interest" description="Disordered" evidence="14">
    <location>
        <begin position="280"/>
        <end position="305"/>
    </location>
</feature>
<dbReference type="InterPro" id="IPR050587">
    <property type="entry name" value="GNT1/Glycosyltrans_8"/>
</dbReference>
<evidence type="ECO:0000256" key="4">
    <source>
        <dbReference type="ARBA" id="ARBA00022679"/>
    </source>
</evidence>
<evidence type="ECO:0000256" key="2">
    <source>
        <dbReference type="ARBA" id="ARBA00004496"/>
    </source>
</evidence>
<name>A0A814NKS7_9BILA</name>
<feature type="region of interest" description="Disordered" evidence="14">
    <location>
        <begin position="423"/>
        <end position="447"/>
    </location>
</feature>
<dbReference type="InterPro" id="IPR002495">
    <property type="entry name" value="Glyco_trans_8"/>
</dbReference>
<dbReference type="Proteomes" id="UP000663870">
    <property type="component" value="Unassembled WGS sequence"/>
</dbReference>
<dbReference type="PANTHER" id="PTHR11183">
    <property type="entry name" value="GLYCOGENIN SUBFAMILY MEMBER"/>
    <property type="match status" value="1"/>
</dbReference>
<gene>
    <name evidence="17" type="ORF">JXQ802_LOCUS29052</name>
    <name evidence="16" type="ORF">PYM288_LOCUS19340</name>
</gene>
<evidence type="ECO:0000313" key="17">
    <source>
        <dbReference type="EMBL" id="CAF1292129.1"/>
    </source>
</evidence>
<comment type="cofactor">
    <cofactor evidence="1">
        <name>Mn(2+)</name>
        <dbReference type="ChEBI" id="CHEBI:29035"/>
    </cofactor>
</comment>
<comment type="function">
    <text evidence="13">Self-glucosylating initiator of glycogen synthesis. It catalyzes the formation of a short alpha (1,4)-glucosyl chain covalently attached via a glucose 1-O-tyrosyl linkage to internal tyrosine residues and these chains act as primers for the elongation reaction catalyzed by glycogen synthase.</text>
</comment>
<keyword evidence="7" id="KW-0325">Glycoprotein</keyword>
<keyword evidence="8" id="KW-0464">Manganese</keyword>
<evidence type="ECO:0000313" key="16">
    <source>
        <dbReference type="EMBL" id="CAF1094403.1"/>
    </source>
</evidence>
<evidence type="ECO:0000256" key="10">
    <source>
        <dbReference type="ARBA" id="ARBA00038934"/>
    </source>
</evidence>
<evidence type="ECO:0000256" key="3">
    <source>
        <dbReference type="ARBA" id="ARBA00022490"/>
    </source>
</evidence>
<keyword evidence="15" id="KW-0472">Membrane</keyword>
<dbReference type="Pfam" id="PF01501">
    <property type="entry name" value="Glyco_transf_8"/>
    <property type="match status" value="1"/>
</dbReference>
<evidence type="ECO:0000256" key="13">
    <source>
        <dbReference type="ARBA" id="ARBA00057883"/>
    </source>
</evidence>
<evidence type="ECO:0000256" key="7">
    <source>
        <dbReference type="ARBA" id="ARBA00023180"/>
    </source>
</evidence>
<evidence type="ECO:0000256" key="14">
    <source>
        <dbReference type="SAM" id="MobiDB-lite"/>
    </source>
</evidence>
<keyword evidence="15" id="KW-0812">Transmembrane</keyword>
<comment type="similarity">
    <text evidence="9">Belongs to the glycosyltransferase 8 family. Glycogenin subfamily.</text>
</comment>
<comment type="catalytic activity">
    <reaction evidence="12">
        <text>L-tyrosyl-[glycogenin] + UDP-alpha-D-glucose = alpha-D-glucosyl-L-tyrosyl-[glycogenin] + UDP + H(+)</text>
        <dbReference type="Rhea" id="RHEA:23360"/>
        <dbReference type="Rhea" id="RHEA-COMP:14604"/>
        <dbReference type="Rhea" id="RHEA-COMP:14605"/>
        <dbReference type="ChEBI" id="CHEBI:15378"/>
        <dbReference type="ChEBI" id="CHEBI:46858"/>
        <dbReference type="ChEBI" id="CHEBI:58223"/>
        <dbReference type="ChEBI" id="CHEBI:58885"/>
        <dbReference type="ChEBI" id="CHEBI:140573"/>
        <dbReference type="EC" id="2.4.1.186"/>
    </reaction>
</comment>
<keyword evidence="4" id="KW-0808">Transferase</keyword>
<proteinExistence type="inferred from homology"/>
<organism evidence="16 18">
    <name type="scientific">Rotaria sordida</name>
    <dbReference type="NCBI Taxonomy" id="392033"/>
    <lineage>
        <taxon>Eukaryota</taxon>
        <taxon>Metazoa</taxon>
        <taxon>Spiralia</taxon>
        <taxon>Gnathifera</taxon>
        <taxon>Rotifera</taxon>
        <taxon>Eurotatoria</taxon>
        <taxon>Bdelloidea</taxon>
        <taxon>Philodinida</taxon>
        <taxon>Philodinidae</taxon>
        <taxon>Rotaria</taxon>
    </lineage>
</organism>
<sequence length="520" mass="58629">MSSEAFVTLVTNDSYALGALVLAKSIQSVGTQRKLVALISNNLSAPLREILEKTFNEVILVEELDSRDSEHLRLLLRPELGITFTKINCWLLEQYTKCVFLDADCLVLRQIDDLFEREEFSAAHDAGWPDCFNSGVFVYRPSKETYTKLMQVVSGKDASFDGGDQGLLNEYFSNWRSSDISRHLPFTYNVTSNAFYSYLPAITRFRNEIRIIHFAGALKPWQLTYNPENEQLSGNLEGQSDVQRDFLLSWWRIMYQQVWPLLSTFNQQTDFINKSSISPQGQLIDSSNNNNSSNNDTIQPGSAEHRRAWETGHIDYTGRDSYSHIQEQLERNIAHVSPKYHPSHEKQTTPERQSTPDKPPSILRKPTKEVPTTTQIPQQLADSNTSTEEQHATPGWKVKSTIVTTHTQGTGQFAGPTVIRKTVTESSASSSDNLPRTTSNQQGSSGNIEGAKTANIHIGWLFDKLCIAITYIFSLCYFMFLITIQRFNNSSIIRGNERSVQGATSLPSSSTTKDGKRVNK</sequence>
<evidence type="ECO:0000256" key="5">
    <source>
        <dbReference type="ARBA" id="ARBA00022723"/>
    </source>
</evidence>
<feature type="compositionally biased region" description="Polar residues" evidence="14">
    <location>
        <begin position="370"/>
        <end position="387"/>
    </location>
</feature>
<dbReference type="SUPFAM" id="SSF53448">
    <property type="entry name" value="Nucleotide-diphospho-sugar transferases"/>
    <property type="match status" value="1"/>
</dbReference>
<accession>A0A814NKS7</accession>
<keyword evidence="15" id="KW-1133">Transmembrane helix</keyword>
<feature type="compositionally biased region" description="Low complexity" evidence="14">
    <location>
        <begin position="286"/>
        <end position="295"/>
    </location>
</feature>